<dbReference type="InterPro" id="IPR051257">
    <property type="entry name" value="Diverse_CBS-Domain"/>
</dbReference>
<keyword evidence="6" id="KW-1185">Reference proteome</keyword>
<evidence type="ECO:0000259" key="3">
    <source>
        <dbReference type="PROSITE" id="PS51371"/>
    </source>
</evidence>
<dbReference type="InterPro" id="IPR046342">
    <property type="entry name" value="CBS_dom_sf"/>
</dbReference>
<dbReference type="EMBL" id="JBHSPF010000059">
    <property type="protein sequence ID" value="MFC5629452.1"/>
    <property type="molecule type" value="Genomic_DNA"/>
</dbReference>
<dbReference type="Proteomes" id="UP001596143">
    <property type="component" value="Unassembled WGS sequence"/>
</dbReference>
<feature type="domain" description="ACT" evidence="4">
    <location>
        <begin position="141"/>
        <end position="214"/>
    </location>
</feature>
<evidence type="ECO:0000313" key="6">
    <source>
        <dbReference type="Proteomes" id="UP001596143"/>
    </source>
</evidence>
<dbReference type="SUPFAM" id="SSF55021">
    <property type="entry name" value="ACT-like"/>
    <property type="match status" value="1"/>
</dbReference>
<dbReference type="Gene3D" id="3.30.70.260">
    <property type="match status" value="1"/>
</dbReference>
<dbReference type="PROSITE" id="PS51671">
    <property type="entry name" value="ACT"/>
    <property type="match status" value="1"/>
</dbReference>
<dbReference type="PANTHER" id="PTHR43080:SF2">
    <property type="entry name" value="CBS DOMAIN-CONTAINING PROTEIN"/>
    <property type="match status" value="1"/>
</dbReference>
<gene>
    <name evidence="5" type="ORF">ACFPTR_11370</name>
</gene>
<sequence>MLVEEAMKTDVITVNKETTIQEAIELLEKHKIRHIPVVEQDHTLIGIVSDRDIRDARPSIFHKHLDDDQFLQEPVSKIMKSPVHTAHPFDFIDEAAVILYEKDIGSLPVVTDDDKLEGILTETDVLHTLIKLTGAHQPSSRIEVVVPNISGQLANIANILKEHDVNVTSVLVYPTKDTKNKTLTFRVQTMDPRQIISEIKKKGYEVSWPALPRWSYDE</sequence>
<dbReference type="InterPro" id="IPR045865">
    <property type="entry name" value="ACT-like_dom_sf"/>
</dbReference>
<name>A0ABW0U7K1_9BACI</name>
<feature type="domain" description="CBS" evidence="3">
    <location>
        <begin position="7"/>
        <end position="64"/>
    </location>
</feature>
<dbReference type="InterPro" id="IPR000644">
    <property type="entry name" value="CBS_dom"/>
</dbReference>
<accession>A0ABW0U7K1</accession>
<dbReference type="PROSITE" id="PS51371">
    <property type="entry name" value="CBS"/>
    <property type="match status" value="2"/>
</dbReference>
<evidence type="ECO:0000313" key="5">
    <source>
        <dbReference type="EMBL" id="MFC5629452.1"/>
    </source>
</evidence>
<evidence type="ECO:0000259" key="4">
    <source>
        <dbReference type="PROSITE" id="PS51671"/>
    </source>
</evidence>
<dbReference type="CDD" id="cd04883">
    <property type="entry name" value="ACT_AcuB"/>
    <property type="match status" value="1"/>
</dbReference>
<dbReference type="Pfam" id="PF00571">
    <property type="entry name" value="CBS"/>
    <property type="match status" value="2"/>
</dbReference>
<feature type="domain" description="CBS" evidence="3">
    <location>
        <begin position="79"/>
        <end position="139"/>
    </location>
</feature>
<dbReference type="SUPFAM" id="SSF54631">
    <property type="entry name" value="CBS-domain pair"/>
    <property type="match status" value="1"/>
</dbReference>
<dbReference type="Gene3D" id="3.10.580.10">
    <property type="entry name" value="CBS-domain"/>
    <property type="match status" value="1"/>
</dbReference>
<protein>
    <submittedName>
        <fullName evidence="5">Acetoin utilization AcuB family protein</fullName>
    </submittedName>
</protein>
<dbReference type="InterPro" id="IPR002912">
    <property type="entry name" value="ACT_dom"/>
</dbReference>
<reference evidence="6" key="1">
    <citation type="journal article" date="2019" name="Int. J. Syst. Evol. Microbiol.">
        <title>The Global Catalogue of Microorganisms (GCM) 10K type strain sequencing project: providing services to taxonomists for standard genome sequencing and annotation.</title>
        <authorList>
            <consortium name="The Broad Institute Genomics Platform"/>
            <consortium name="The Broad Institute Genome Sequencing Center for Infectious Disease"/>
            <person name="Wu L."/>
            <person name="Ma J."/>
        </authorList>
    </citation>
    <scope>NUCLEOTIDE SEQUENCE [LARGE SCALE GENOMIC DNA]</scope>
    <source>
        <strain evidence="6">CGMCC 1.15790</strain>
    </source>
</reference>
<proteinExistence type="predicted"/>
<evidence type="ECO:0000256" key="1">
    <source>
        <dbReference type="ARBA" id="ARBA00023122"/>
    </source>
</evidence>
<dbReference type="RefSeq" id="WP_270897177.1">
    <property type="nucleotide sequence ID" value="NZ_JBHSPF010000059.1"/>
</dbReference>
<dbReference type="CDD" id="cd04584">
    <property type="entry name" value="CBS_pair_AcuB_like"/>
    <property type="match status" value="1"/>
</dbReference>
<comment type="caution">
    <text evidence="5">The sequence shown here is derived from an EMBL/GenBank/DDBJ whole genome shotgun (WGS) entry which is preliminary data.</text>
</comment>
<dbReference type="PANTHER" id="PTHR43080">
    <property type="entry name" value="CBS DOMAIN-CONTAINING PROTEIN CBSX3, MITOCHONDRIAL"/>
    <property type="match status" value="1"/>
</dbReference>
<dbReference type="SMART" id="SM00116">
    <property type="entry name" value="CBS"/>
    <property type="match status" value="2"/>
</dbReference>
<organism evidence="5 6">
    <name type="scientific">Aliibacillus thermotolerans</name>
    <dbReference type="NCBI Taxonomy" id="1834418"/>
    <lineage>
        <taxon>Bacteria</taxon>
        <taxon>Bacillati</taxon>
        <taxon>Bacillota</taxon>
        <taxon>Bacilli</taxon>
        <taxon>Bacillales</taxon>
        <taxon>Bacillaceae</taxon>
        <taxon>Aliibacillus</taxon>
    </lineage>
</organism>
<keyword evidence="1 2" id="KW-0129">CBS domain</keyword>
<dbReference type="Pfam" id="PF01842">
    <property type="entry name" value="ACT"/>
    <property type="match status" value="1"/>
</dbReference>
<evidence type="ECO:0000256" key="2">
    <source>
        <dbReference type="PROSITE-ProRule" id="PRU00703"/>
    </source>
</evidence>